<dbReference type="GO" id="GO:0000149">
    <property type="term" value="F:SNARE binding"/>
    <property type="evidence" value="ECO:0007669"/>
    <property type="project" value="TreeGrafter"/>
</dbReference>
<evidence type="ECO:0000259" key="2">
    <source>
        <dbReference type="PROSITE" id="PS50004"/>
    </source>
</evidence>
<dbReference type="GO" id="GO:0001786">
    <property type="term" value="F:phosphatidylserine binding"/>
    <property type="evidence" value="ECO:0007669"/>
    <property type="project" value="TreeGrafter"/>
</dbReference>
<dbReference type="AlphaFoldDB" id="A0A8X7WZ03"/>
<name>A0A8X7WZ03_POLSE</name>
<gene>
    <name evidence="3" type="primary">Syt15</name>
    <name evidence="3" type="ORF">GTO96_0014098</name>
</gene>
<dbReference type="Pfam" id="PF00168">
    <property type="entry name" value="C2"/>
    <property type="match status" value="1"/>
</dbReference>
<dbReference type="InterPro" id="IPR035892">
    <property type="entry name" value="C2_domain_sf"/>
</dbReference>
<dbReference type="SUPFAM" id="SSF49562">
    <property type="entry name" value="C2 domain (Calcium/lipid-binding domain, CaLB)"/>
    <property type="match status" value="1"/>
</dbReference>
<reference evidence="3 4" key="1">
    <citation type="journal article" date="2021" name="Cell">
        <title>Tracing the genetic footprints of vertebrate landing in non-teleost ray-finned fishes.</title>
        <authorList>
            <person name="Bi X."/>
            <person name="Wang K."/>
            <person name="Yang L."/>
            <person name="Pan H."/>
            <person name="Jiang H."/>
            <person name="Wei Q."/>
            <person name="Fang M."/>
            <person name="Yu H."/>
            <person name="Zhu C."/>
            <person name="Cai Y."/>
            <person name="He Y."/>
            <person name="Gan X."/>
            <person name="Zeng H."/>
            <person name="Yu D."/>
            <person name="Zhu Y."/>
            <person name="Jiang H."/>
            <person name="Qiu Q."/>
            <person name="Yang H."/>
            <person name="Zhang Y.E."/>
            <person name="Wang W."/>
            <person name="Zhu M."/>
            <person name="He S."/>
            <person name="Zhang G."/>
        </authorList>
    </citation>
    <scope>NUCLEOTIDE SEQUENCE [LARGE SCALE GENOMIC DNA]</scope>
    <source>
        <strain evidence="3">Bchr_013</strain>
    </source>
</reference>
<feature type="domain" description="C2" evidence="2">
    <location>
        <begin position="24"/>
        <end position="152"/>
    </location>
</feature>
<dbReference type="Gene3D" id="2.60.40.150">
    <property type="entry name" value="C2 domain"/>
    <property type="match status" value="1"/>
</dbReference>
<feature type="non-terminal residue" evidence="3">
    <location>
        <position position="164"/>
    </location>
</feature>
<dbReference type="InterPro" id="IPR000008">
    <property type="entry name" value="C2_dom"/>
</dbReference>
<dbReference type="GO" id="GO:0005544">
    <property type="term" value="F:calcium-dependent phospholipid binding"/>
    <property type="evidence" value="ECO:0007669"/>
    <property type="project" value="TreeGrafter"/>
</dbReference>
<dbReference type="GO" id="GO:0005886">
    <property type="term" value="C:plasma membrane"/>
    <property type="evidence" value="ECO:0007669"/>
    <property type="project" value="TreeGrafter"/>
</dbReference>
<accession>A0A8X7WZ03</accession>
<dbReference type="GO" id="GO:0005509">
    <property type="term" value="F:calcium ion binding"/>
    <property type="evidence" value="ECO:0007669"/>
    <property type="project" value="TreeGrafter"/>
</dbReference>
<dbReference type="PANTHER" id="PTHR10024:SF234">
    <property type="entry name" value="SYNAPTOTAGMIN-15-RELATED"/>
    <property type="match status" value="1"/>
</dbReference>
<dbReference type="PANTHER" id="PTHR10024">
    <property type="entry name" value="SYNAPTOTAGMIN"/>
    <property type="match status" value="1"/>
</dbReference>
<comment type="caution">
    <text evidence="3">The sequence shown here is derived from an EMBL/GenBank/DDBJ whole genome shotgun (WGS) entry which is preliminary data.</text>
</comment>
<protein>
    <submittedName>
        <fullName evidence="3">SYT15 protein</fullName>
    </submittedName>
</protein>
<feature type="non-terminal residue" evidence="3">
    <location>
        <position position="1"/>
    </location>
</feature>
<dbReference type="GO" id="GO:0030276">
    <property type="term" value="F:clathrin binding"/>
    <property type="evidence" value="ECO:0007669"/>
    <property type="project" value="TreeGrafter"/>
</dbReference>
<dbReference type="EMBL" id="JAATIS010007522">
    <property type="protein sequence ID" value="KAG2457954.1"/>
    <property type="molecule type" value="Genomic_DNA"/>
</dbReference>
<proteinExistence type="inferred from homology"/>
<dbReference type="GO" id="GO:0017156">
    <property type="term" value="P:calcium-ion regulated exocytosis"/>
    <property type="evidence" value="ECO:0007669"/>
    <property type="project" value="TreeGrafter"/>
</dbReference>
<dbReference type="Proteomes" id="UP000886611">
    <property type="component" value="Unassembled WGS sequence"/>
</dbReference>
<dbReference type="SMART" id="SM00239">
    <property type="entry name" value="C2"/>
    <property type="match status" value="1"/>
</dbReference>
<organism evidence="3 4">
    <name type="scientific">Polypterus senegalus</name>
    <name type="common">Senegal bichir</name>
    <dbReference type="NCBI Taxonomy" id="55291"/>
    <lineage>
        <taxon>Eukaryota</taxon>
        <taxon>Metazoa</taxon>
        <taxon>Chordata</taxon>
        <taxon>Craniata</taxon>
        <taxon>Vertebrata</taxon>
        <taxon>Euteleostomi</taxon>
        <taxon>Actinopterygii</taxon>
        <taxon>Polypteriformes</taxon>
        <taxon>Polypteridae</taxon>
        <taxon>Polypterus</taxon>
    </lineage>
</organism>
<keyword evidence="4" id="KW-1185">Reference proteome</keyword>
<comment type="similarity">
    <text evidence="1">Belongs to the synaptotagmin family.</text>
</comment>
<evidence type="ECO:0000256" key="1">
    <source>
        <dbReference type="ARBA" id="ARBA00006996"/>
    </source>
</evidence>
<evidence type="ECO:0000313" key="3">
    <source>
        <dbReference type="EMBL" id="KAG2457954.1"/>
    </source>
</evidence>
<sequence length="164" mass="18656">MKDMAEGTLLWKDLEGGIMETSSDIAELQASLNYNENLQRLTVVVLRARNLHLSGTKEEIILKVCLQGQDEMVKTKKTSVKKGEPILIFNEKFSFQLPPSRLDRTCLCLSVYEGICFVGCVLLGPYMYARGKELDHWTDMISKPKELVKEWHILKKTAESKGSF</sequence>
<dbReference type="GO" id="GO:0070382">
    <property type="term" value="C:exocytic vesicle"/>
    <property type="evidence" value="ECO:0007669"/>
    <property type="project" value="TreeGrafter"/>
</dbReference>
<evidence type="ECO:0000313" key="4">
    <source>
        <dbReference type="Proteomes" id="UP000886611"/>
    </source>
</evidence>
<dbReference type="PROSITE" id="PS50004">
    <property type="entry name" value="C2"/>
    <property type="match status" value="1"/>
</dbReference>